<feature type="transmembrane region" description="Helical" evidence="1">
    <location>
        <begin position="348"/>
        <end position="369"/>
    </location>
</feature>
<comment type="caution">
    <text evidence="3">The sequence shown here is derived from an EMBL/GenBank/DDBJ whole genome shotgun (WGS) entry which is preliminary data.</text>
</comment>
<feature type="transmembrane region" description="Helical" evidence="1">
    <location>
        <begin position="477"/>
        <end position="502"/>
    </location>
</feature>
<evidence type="ECO:0000313" key="3">
    <source>
        <dbReference type="EMBL" id="EDP46358.1"/>
    </source>
</evidence>
<dbReference type="EMBL" id="AAQJ02000002">
    <property type="protein sequence ID" value="EDP45651.1"/>
    <property type="molecule type" value="Genomic_DNA"/>
</dbReference>
<dbReference type="EMBL" id="AAQJ02000001">
    <property type="protein sequence ID" value="EDP46358.1"/>
    <property type="molecule type" value="Genomic_DNA"/>
</dbReference>
<proteinExistence type="predicted"/>
<feature type="transmembrane region" description="Helical" evidence="1">
    <location>
        <begin position="214"/>
        <end position="242"/>
    </location>
</feature>
<keyword evidence="1" id="KW-0812">Transmembrane</keyword>
<keyword evidence="1" id="KW-0472">Membrane</keyword>
<dbReference type="OrthoDB" id="9963283at2"/>
<sequence>MPTHRVSNYSKKYIEKLYVSGLTEQFAFVKKAQSKEMINNEALRDAIISNVKKNKFDRTLFNMEIELLNIFKLFCFIQAWADLEENWINDADNEYKKKRQQLKFKKNINKSIRRLIHLGLFKLVYEKLWQFKEIAANSAENTEEIALINFFLESLEYAHTEVNAKKKFKKETLIGYIKEFLKYKKFNLPYETIENTFLEATQLIASYVRWPDKFFYGCGLMIGLLASFACGLSTGGAIFILLTSFSGPLGMVIPLSLLIFLAGTKANFQLFSQHVPQFFQNLWNGNRTEFIDQHGHRLQLSMSKKCLLLPAGFFSLSVGIAAAAITYLEGSKMLALICSTLAVTCPHVTVILLGLLASALLVGLSIVMFRTFTEILKSELSWQIIKQNMMEKWQNLKWRHSFNYALKIVVMGAAFFGLIYLDFTGTATLAGLLGWVAADAITLAAIIGDLPFTLNTALAWCNSLLKSNVSLHFTKDIPYYLTKFVEFFALIINALGNAALVFTDSRLSRIASVACFMNSYASNRIKDEESDFISARVNATKQVLKGLSCTFFRRSSLASLDVQISDSSTLRTHSS</sequence>
<name>A8PQ46_9COXI</name>
<dbReference type="Proteomes" id="UP000054075">
    <property type="component" value="Unassembled WGS sequence"/>
</dbReference>
<dbReference type="AlphaFoldDB" id="A8PQ46"/>
<evidence type="ECO:0000256" key="1">
    <source>
        <dbReference type="SAM" id="Phobius"/>
    </source>
</evidence>
<keyword evidence="1" id="KW-1133">Transmembrane helix</keyword>
<gene>
    <name evidence="3" type="ORF">RICGR_1427</name>
    <name evidence="2" type="ORF">RICGR_1558</name>
</gene>
<protein>
    <submittedName>
        <fullName evidence="3">Putative membrane protein</fullName>
    </submittedName>
</protein>
<feature type="transmembrane region" description="Helical" evidence="1">
    <location>
        <begin position="441"/>
        <end position="465"/>
    </location>
</feature>
<evidence type="ECO:0000313" key="2">
    <source>
        <dbReference type="EMBL" id="EDP45651.1"/>
    </source>
</evidence>
<feature type="transmembrane region" description="Helical" evidence="1">
    <location>
        <begin position="248"/>
        <end position="268"/>
    </location>
</feature>
<feature type="transmembrane region" description="Helical" evidence="1">
    <location>
        <begin position="307"/>
        <end position="328"/>
    </location>
</feature>
<accession>A8PQ46</accession>
<reference evidence="3 4" key="2">
    <citation type="submission" date="2007-10" db="EMBL/GenBank/DDBJ databases">
        <authorList>
            <person name="Myers G.S."/>
        </authorList>
    </citation>
    <scope>NUCLEOTIDE SEQUENCE [LARGE SCALE GENOMIC DNA]</scope>
</reference>
<reference evidence="3 4" key="1">
    <citation type="submission" date="2006-04" db="EMBL/GenBank/DDBJ databases">
        <authorList>
            <person name="Seshadri R."/>
            <person name="Federici B.A."/>
        </authorList>
    </citation>
    <scope>NUCLEOTIDE SEQUENCE [LARGE SCALE GENOMIC DNA]</scope>
</reference>
<organism evidence="3 4">
    <name type="scientific">Rickettsiella grylli</name>
    <dbReference type="NCBI Taxonomy" id="59196"/>
    <lineage>
        <taxon>Bacteria</taxon>
        <taxon>Pseudomonadati</taxon>
        <taxon>Pseudomonadota</taxon>
        <taxon>Gammaproteobacteria</taxon>
        <taxon>Legionellales</taxon>
        <taxon>Coxiellaceae</taxon>
        <taxon>Rickettsiella</taxon>
    </lineage>
</organism>
<evidence type="ECO:0000313" key="4">
    <source>
        <dbReference type="Proteomes" id="UP000054075"/>
    </source>
</evidence>
<dbReference type="STRING" id="59196.RICGR_1427"/>
<dbReference type="RefSeq" id="WP_006035339.1">
    <property type="nucleotide sequence ID" value="NZ_AAQJ02000001.1"/>
</dbReference>
<keyword evidence="4" id="KW-1185">Reference proteome</keyword>
<feature type="transmembrane region" description="Helical" evidence="1">
    <location>
        <begin position="402"/>
        <end position="421"/>
    </location>
</feature>